<dbReference type="Proteomes" id="UP001202831">
    <property type="component" value="Unassembled WGS sequence"/>
</dbReference>
<accession>A0ABT0N698</accession>
<keyword evidence="1" id="KW-1133">Transmembrane helix</keyword>
<comment type="caution">
    <text evidence="2">The sequence shown here is derived from an EMBL/GenBank/DDBJ whole genome shotgun (WGS) entry which is preliminary data.</text>
</comment>
<keyword evidence="1" id="KW-0812">Transmembrane</keyword>
<dbReference type="EMBL" id="JAKIKT010000002">
    <property type="protein sequence ID" value="MCL2913645.1"/>
    <property type="molecule type" value="Genomic_DNA"/>
</dbReference>
<keyword evidence="1" id="KW-0472">Membrane</keyword>
<dbReference type="RefSeq" id="WP_249248371.1">
    <property type="nucleotide sequence ID" value="NZ_JAKIKT010000002.1"/>
</dbReference>
<proteinExistence type="predicted"/>
<evidence type="ECO:0000313" key="2">
    <source>
        <dbReference type="EMBL" id="MCL2913645.1"/>
    </source>
</evidence>
<protein>
    <recommendedName>
        <fullName evidence="4">Prepilin-type N-terminal cleavage/methylation domain-containing protein</fullName>
    </recommendedName>
</protein>
<name>A0ABT0N698_9GAMM</name>
<sequence>MAKGFSLVDMVVGIVFLSVVGVVAFSRFIPLNEEPQISQKGSVGITCDNQNSSLACSK</sequence>
<organism evidence="2 3">
    <name type="scientific">Shewanella corallii</name>
    <dbReference type="NCBI Taxonomy" id="560080"/>
    <lineage>
        <taxon>Bacteria</taxon>
        <taxon>Pseudomonadati</taxon>
        <taxon>Pseudomonadota</taxon>
        <taxon>Gammaproteobacteria</taxon>
        <taxon>Alteromonadales</taxon>
        <taxon>Shewanellaceae</taxon>
        <taxon>Shewanella</taxon>
    </lineage>
</organism>
<evidence type="ECO:0000313" key="3">
    <source>
        <dbReference type="Proteomes" id="UP001202831"/>
    </source>
</evidence>
<reference evidence="2 3" key="1">
    <citation type="submission" date="2022-01" db="EMBL/GenBank/DDBJ databases">
        <title>Whole genome-based taxonomy of the Shewanellaceae.</title>
        <authorList>
            <person name="Martin-Rodriguez A.J."/>
        </authorList>
    </citation>
    <scope>NUCLEOTIDE SEQUENCE [LARGE SCALE GENOMIC DNA]</scope>
    <source>
        <strain evidence="2 3">DSM 21332</strain>
    </source>
</reference>
<feature type="transmembrane region" description="Helical" evidence="1">
    <location>
        <begin position="7"/>
        <end position="29"/>
    </location>
</feature>
<gene>
    <name evidence="2" type="ORF">L2725_07555</name>
</gene>
<evidence type="ECO:0000256" key="1">
    <source>
        <dbReference type="SAM" id="Phobius"/>
    </source>
</evidence>
<evidence type="ECO:0008006" key="4">
    <source>
        <dbReference type="Google" id="ProtNLM"/>
    </source>
</evidence>
<keyword evidence="3" id="KW-1185">Reference proteome</keyword>